<dbReference type="eggNOG" id="ENOG502RGP9">
    <property type="taxonomic scope" value="Eukaryota"/>
</dbReference>
<feature type="region of interest" description="Disordered" evidence="1">
    <location>
        <begin position="873"/>
        <end position="906"/>
    </location>
</feature>
<reference evidence="2 3" key="1">
    <citation type="journal article" date="2012" name="PLoS Pathog.">
        <title>Diverse lifestyles and strategies of plant pathogenesis encoded in the genomes of eighteen Dothideomycetes fungi.</title>
        <authorList>
            <person name="Ohm R.A."/>
            <person name="Feau N."/>
            <person name="Henrissat B."/>
            <person name="Schoch C.L."/>
            <person name="Horwitz B.A."/>
            <person name="Barry K.W."/>
            <person name="Condon B.J."/>
            <person name="Copeland A.C."/>
            <person name="Dhillon B."/>
            <person name="Glaser F."/>
            <person name="Hesse C.N."/>
            <person name="Kosti I."/>
            <person name="LaButti K."/>
            <person name="Lindquist E.A."/>
            <person name="Lucas S."/>
            <person name="Salamov A.A."/>
            <person name="Bradshaw R.E."/>
            <person name="Ciuffetti L."/>
            <person name="Hamelin R.C."/>
            <person name="Kema G.H.J."/>
            <person name="Lawrence C."/>
            <person name="Scott J.A."/>
            <person name="Spatafora J.W."/>
            <person name="Turgeon B.G."/>
            <person name="de Wit P.J.G.M."/>
            <person name="Zhong S."/>
            <person name="Goodwin S.B."/>
            <person name="Grigoriev I.V."/>
        </authorList>
    </citation>
    <scope>NUCLEOTIDE SEQUENCE [LARGE SCALE GENOMIC DNA]</scope>
    <source>
        <strain evidence="2 3">CIRAD86</strain>
    </source>
</reference>
<evidence type="ECO:0000313" key="3">
    <source>
        <dbReference type="Proteomes" id="UP000016932"/>
    </source>
</evidence>
<keyword evidence="3" id="KW-1185">Reference proteome</keyword>
<name>M3AME7_PSEFD</name>
<dbReference type="HOGENOM" id="CLU_275350_0_0_1"/>
<protein>
    <submittedName>
        <fullName evidence="2">Uncharacterized protein</fullName>
    </submittedName>
</protein>
<sequence>MNGGEGIPMHRPFHDNVKDVLGTKCDILVEPEAREFGIASGWFSYRSVLFEAAMVRARQGMMNVRTTVQVLIVKRIGTFSSLDFPRFLFCGLMTRLTLEASKFPKADADLFTEHSESVEVVDRTNGYIDQLRVSAMLVEIEKGREGEMLTSSFGKTYREMAALGGLALLELRWDRDTVIDPSVFLSSGYQAVRLPRGWDYGKMHSSTRRGGMIHRPRRRNHWSDRRVKAIYSSPLHLLDTIGFAYAMSGASVHILFVRQQRHDSGKPEVAFFPLTTAADGFHAVFGRADTIVAVNKFVQTEIGIPNICGLLHSSGPLLHGDSRLWTFSDAHGTGMPKYSEAGLPLGSSDKLSYFEVPLGEVDIDADTAFPLLIKLQSFSKMTPRSFHTLRPAVGVFPDQISPRFLIVLVQLHLRASHEILIRDSHSVSPRSAVCKGRAEQRTTARDILKSGFFNDHLIHHASPQPSVERERQGQHGSEARRVSEVRLIGASSLQRAIRSGQVLCWISDTKTRMTVIWSEHATIARGLAHSFTMTRPRSRHGSIGGQNECMDSWELVYPICFSFSIERGCCWTKLAQYNQAWHRLSGIVWSIMQGALPVGTAARPHLSAAHPGERRLALVRARARARDEPLGSSCRLQTAGWKCAVEEAWVVLTRDAAAVVCVATNVRSAPSASATCAVHMDVMPTTASSRGLCCRIFPVAKHLRQLQLASYIHINGATSPAPPSFPAERRPDLRFSNRKGRRDPDLFLSTSLLDSKPRFTILPLILISYSIHGLQPACHMGSLSNLFATAHARSGNQCLCLPTRELIRTSTSTTSGLGKVTAHYNSPARTDRLPKVRVMADPRQQPRPAYFSRKISSYFFPQVARDGEGLVARPDPPTERTPLLEPPTSIPTITISTSDNSDNRPLSHSIADASIHRPHLLRAATTVAAVHTEVASTVAPTFPTRPELGRAKTTTTAFLDQHTAMAGISSMDRNNPSLFRRATQAITQTLDLTDQRAHRNAPKAPSNWNDHAHRRYLVKIWDSVNDVTANSSKYPKSITAQLRGNSARPDAREFIEYVLGVALRHPFCTQEKMGRWEVLASSGSQRMNWGPCWLKKNRCSWRSTRLLISDFNIGISKQPASKRLFSLNSSLHGDRRSIEHEWHDGRYAIFGPRMNLWHEF</sequence>
<dbReference type="KEGG" id="pfj:MYCFIDRAFT_178753"/>
<evidence type="ECO:0000313" key="2">
    <source>
        <dbReference type="EMBL" id="EME78637.1"/>
    </source>
</evidence>
<dbReference type="VEuPathDB" id="FungiDB:MYCFIDRAFT_178753"/>
<dbReference type="EMBL" id="KB446563">
    <property type="protein sequence ID" value="EME78637.1"/>
    <property type="molecule type" value="Genomic_DNA"/>
</dbReference>
<dbReference type="OrthoDB" id="3919748at2759"/>
<dbReference type="Proteomes" id="UP000016932">
    <property type="component" value="Unassembled WGS sequence"/>
</dbReference>
<organism evidence="2 3">
    <name type="scientific">Pseudocercospora fijiensis (strain CIRAD86)</name>
    <name type="common">Black leaf streak disease fungus</name>
    <name type="synonym">Mycosphaerella fijiensis</name>
    <dbReference type="NCBI Taxonomy" id="383855"/>
    <lineage>
        <taxon>Eukaryota</taxon>
        <taxon>Fungi</taxon>
        <taxon>Dikarya</taxon>
        <taxon>Ascomycota</taxon>
        <taxon>Pezizomycotina</taxon>
        <taxon>Dothideomycetes</taxon>
        <taxon>Dothideomycetidae</taxon>
        <taxon>Mycosphaerellales</taxon>
        <taxon>Mycosphaerellaceae</taxon>
        <taxon>Pseudocercospora</taxon>
    </lineage>
</organism>
<dbReference type="RefSeq" id="XP_007930967.1">
    <property type="nucleotide sequence ID" value="XM_007932776.1"/>
</dbReference>
<dbReference type="AlphaFoldDB" id="M3AME7"/>
<dbReference type="GeneID" id="19333987"/>
<proteinExistence type="predicted"/>
<accession>M3AME7</accession>
<gene>
    <name evidence="2" type="ORF">MYCFIDRAFT_178753</name>
</gene>
<dbReference type="STRING" id="383855.M3AME7"/>
<evidence type="ECO:0000256" key="1">
    <source>
        <dbReference type="SAM" id="MobiDB-lite"/>
    </source>
</evidence>